<dbReference type="EMBL" id="JADQAZ010000001">
    <property type="protein sequence ID" value="MBT0956334.1"/>
    <property type="molecule type" value="Genomic_DNA"/>
</dbReference>
<proteinExistence type="predicted"/>
<dbReference type="Proteomes" id="UP001315686">
    <property type="component" value="Unassembled WGS sequence"/>
</dbReference>
<accession>A0AAP2CKY7</accession>
<gene>
    <name evidence="2" type="ORF">IV417_02950</name>
</gene>
<protein>
    <submittedName>
        <fullName evidence="2">Uncharacterized protein</fullName>
    </submittedName>
</protein>
<keyword evidence="1" id="KW-0732">Signal</keyword>
<evidence type="ECO:0000313" key="3">
    <source>
        <dbReference type="Proteomes" id="UP001315686"/>
    </source>
</evidence>
<evidence type="ECO:0000313" key="2">
    <source>
        <dbReference type="EMBL" id="MBT0956334.1"/>
    </source>
</evidence>
<keyword evidence="3" id="KW-1185">Reference proteome</keyword>
<reference evidence="2 3" key="1">
    <citation type="journal article" date="2021" name="Arch. Microbiol.">
        <title>Harenicola maris gen. nov., sp. nov. isolated from the Sea of Japan shallow sediments.</title>
        <authorList>
            <person name="Romanenko L.A."/>
            <person name="Kurilenko V.V."/>
            <person name="Chernysheva N.Y."/>
            <person name="Tekutyeva L.A."/>
            <person name="Velansky P.V."/>
            <person name="Svetashev V.I."/>
            <person name="Isaeva M.P."/>
        </authorList>
    </citation>
    <scope>NUCLEOTIDE SEQUENCE [LARGE SCALE GENOMIC DNA]</scope>
    <source>
        <strain evidence="2 3">KMM 3653</strain>
    </source>
</reference>
<evidence type="ECO:0000256" key="1">
    <source>
        <dbReference type="SAM" id="SignalP"/>
    </source>
</evidence>
<comment type="caution">
    <text evidence="2">The sequence shown here is derived from an EMBL/GenBank/DDBJ whole genome shotgun (WGS) entry which is preliminary data.</text>
</comment>
<dbReference type="AlphaFoldDB" id="A0AAP2CKY7"/>
<name>A0AAP2CKY7_9RHOB</name>
<dbReference type="RefSeq" id="WP_327792537.1">
    <property type="nucleotide sequence ID" value="NZ_JADQAZ010000001.1"/>
</dbReference>
<feature type="signal peptide" evidence="1">
    <location>
        <begin position="1"/>
        <end position="24"/>
    </location>
</feature>
<sequence>MPRKTTRIAAATLIALLTAPTAQAALSKSECAALTDYFTAVGENLKHQSQMSKASYSLALTAMPMAMTDPTLKRRIDTLNDDTKKLSKSLKEMTARSMPLIDLMQAHCR</sequence>
<feature type="chain" id="PRO_5042964865" evidence="1">
    <location>
        <begin position="25"/>
        <end position="109"/>
    </location>
</feature>
<organism evidence="2 3">
    <name type="scientific">Harenicola maris</name>
    <dbReference type="NCBI Taxonomy" id="2841044"/>
    <lineage>
        <taxon>Bacteria</taxon>
        <taxon>Pseudomonadati</taxon>
        <taxon>Pseudomonadota</taxon>
        <taxon>Alphaproteobacteria</taxon>
        <taxon>Rhodobacterales</taxon>
        <taxon>Paracoccaceae</taxon>
        <taxon>Harenicola</taxon>
    </lineage>
</organism>